<dbReference type="Proteomes" id="UP000092659">
    <property type="component" value="Chromosome"/>
</dbReference>
<protein>
    <submittedName>
        <fullName evidence="2">Uncharacterized protein</fullName>
    </submittedName>
</protein>
<evidence type="ECO:0000313" key="4">
    <source>
        <dbReference type="Proteomes" id="UP000092659"/>
    </source>
</evidence>
<dbReference type="KEGG" id="sgs:AVL59_02105"/>
<feature type="signal peptide" evidence="1">
    <location>
        <begin position="1"/>
        <end position="21"/>
    </location>
</feature>
<dbReference type="Proteomes" id="UP001519309">
    <property type="component" value="Unassembled WGS sequence"/>
</dbReference>
<keyword evidence="1" id="KW-0732">Signal</keyword>
<reference evidence="2 4" key="1">
    <citation type="submission" date="2016-06" db="EMBL/GenBank/DDBJ databases">
        <title>Complete genome sequence of Streptomyces griseochromogenes ATCC 14511, the Blasticidin S producer.</title>
        <authorList>
            <person name="Wu L."/>
        </authorList>
    </citation>
    <scope>NUCLEOTIDE SEQUENCE [LARGE SCALE GENOMIC DNA]</scope>
    <source>
        <strain evidence="2 4">ATCC 14511</strain>
    </source>
</reference>
<accession>A0A1B1APN8</accession>
<dbReference type="RefSeq" id="WP_067299509.1">
    <property type="nucleotide sequence ID" value="NZ_CP016279.1"/>
</dbReference>
<dbReference type="EMBL" id="JAGGLP010000013">
    <property type="protein sequence ID" value="MBP2052795.1"/>
    <property type="molecule type" value="Genomic_DNA"/>
</dbReference>
<dbReference type="OrthoDB" id="4337660at2"/>
<dbReference type="AlphaFoldDB" id="A0A1B1APN8"/>
<name>A0A1B1APN8_9ACTN</name>
<evidence type="ECO:0000313" key="2">
    <source>
        <dbReference type="EMBL" id="ANP48526.1"/>
    </source>
</evidence>
<evidence type="ECO:0000313" key="3">
    <source>
        <dbReference type="EMBL" id="MBP2052795.1"/>
    </source>
</evidence>
<gene>
    <name evidence="2" type="ORF">AVL59_02105</name>
    <name evidence="3" type="ORF">J2Z21_005784</name>
</gene>
<feature type="chain" id="PRO_5008519082" evidence="1">
    <location>
        <begin position="22"/>
        <end position="75"/>
    </location>
</feature>
<proteinExistence type="predicted"/>
<sequence>MTGLALAAGTLPLIFAGTAQASAFDCMKYLDSKGYRVGPKVEAACNLDEGSCILELGKLHVAQPVKLEACYRIHR</sequence>
<organism evidence="2 4">
    <name type="scientific">Streptomyces griseochromogenes</name>
    <dbReference type="NCBI Taxonomy" id="68214"/>
    <lineage>
        <taxon>Bacteria</taxon>
        <taxon>Bacillati</taxon>
        <taxon>Actinomycetota</taxon>
        <taxon>Actinomycetes</taxon>
        <taxon>Kitasatosporales</taxon>
        <taxon>Streptomycetaceae</taxon>
        <taxon>Streptomyces</taxon>
    </lineage>
</organism>
<dbReference type="EMBL" id="CP016279">
    <property type="protein sequence ID" value="ANP48526.1"/>
    <property type="molecule type" value="Genomic_DNA"/>
</dbReference>
<keyword evidence="5" id="KW-1185">Reference proteome</keyword>
<reference evidence="3 5" key="2">
    <citation type="submission" date="2021-03" db="EMBL/GenBank/DDBJ databases">
        <title>Genomic Encyclopedia of Type Strains, Phase IV (KMG-IV): sequencing the most valuable type-strain genomes for metagenomic binning, comparative biology and taxonomic classification.</title>
        <authorList>
            <person name="Goeker M."/>
        </authorList>
    </citation>
    <scope>NUCLEOTIDE SEQUENCE [LARGE SCALE GENOMIC DNA]</scope>
    <source>
        <strain evidence="3 5">DSM 40499</strain>
    </source>
</reference>
<evidence type="ECO:0000313" key="5">
    <source>
        <dbReference type="Proteomes" id="UP001519309"/>
    </source>
</evidence>
<evidence type="ECO:0000256" key="1">
    <source>
        <dbReference type="SAM" id="SignalP"/>
    </source>
</evidence>